<dbReference type="OrthoDB" id="5984625at2759"/>
<name>A0A3S0ZXK7_ELYCH</name>
<dbReference type="EMBL" id="RQTK01000166">
    <property type="protein sequence ID" value="RUS85557.1"/>
    <property type="molecule type" value="Genomic_DNA"/>
</dbReference>
<protein>
    <submittedName>
        <fullName evidence="2">Uncharacterized protein</fullName>
    </submittedName>
</protein>
<sequence length="244" mass="26509">MPAANQSAYKAPGKVKMATAMIDSARSLTSLGVGAAPGAMDLINTETRVGDSVLSPQFLKQLEYYYDKAGVHDKARCLELITSVRLGEELRAQATRPPRPSTAMPNLGYSGAPLLSPYQTSYKKDYPPKMDEGNTFTNQHFSGKVRVLPAPRLARQRAVRHGLQPARVVPASVPARGANGAHHSLREQHQQDARLGGSYPHGQQAADRRERAHHVRPPLQRQRGTRGAADPGRGTQARRAGAQE</sequence>
<evidence type="ECO:0000313" key="2">
    <source>
        <dbReference type="EMBL" id="RUS85557.1"/>
    </source>
</evidence>
<reference evidence="2 3" key="1">
    <citation type="submission" date="2019-01" db="EMBL/GenBank/DDBJ databases">
        <title>A draft genome assembly of the solar-powered sea slug Elysia chlorotica.</title>
        <authorList>
            <person name="Cai H."/>
            <person name="Li Q."/>
            <person name="Fang X."/>
            <person name="Li J."/>
            <person name="Curtis N.E."/>
            <person name="Altenburger A."/>
            <person name="Shibata T."/>
            <person name="Feng M."/>
            <person name="Maeda T."/>
            <person name="Schwartz J.A."/>
            <person name="Shigenobu S."/>
            <person name="Lundholm N."/>
            <person name="Nishiyama T."/>
            <person name="Yang H."/>
            <person name="Hasebe M."/>
            <person name="Li S."/>
            <person name="Pierce S.K."/>
            <person name="Wang J."/>
        </authorList>
    </citation>
    <scope>NUCLEOTIDE SEQUENCE [LARGE SCALE GENOMIC DNA]</scope>
    <source>
        <strain evidence="2">EC2010</strain>
        <tissue evidence="2">Whole organism of an adult</tissue>
    </source>
</reference>
<organism evidence="2 3">
    <name type="scientific">Elysia chlorotica</name>
    <name type="common">Eastern emerald elysia</name>
    <name type="synonym">Sea slug</name>
    <dbReference type="NCBI Taxonomy" id="188477"/>
    <lineage>
        <taxon>Eukaryota</taxon>
        <taxon>Metazoa</taxon>
        <taxon>Spiralia</taxon>
        <taxon>Lophotrochozoa</taxon>
        <taxon>Mollusca</taxon>
        <taxon>Gastropoda</taxon>
        <taxon>Heterobranchia</taxon>
        <taxon>Euthyneura</taxon>
        <taxon>Panpulmonata</taxon>
        <taxon>Sacoglossa</taxon>
        <taxon>Placobranchoidea</taxon>
        <taxon>Plakobranchidae</taxon>
        <taxon>Elysia</taxon>
    </lineage>
</organism>
<evidence type="ECO:0000256" key="1">
    <source>
        <dbReference type="SAM" id="MobiDB-lite"/>
    </source>
</evidence>
<feature type="region of interest" description="Disordered" evidence="1">
    <location>
        <begin position="169"/>
        <end position="244"/>
    </location>
</feature>
<evidence type="ECO:0000313" key="3">
    <source>
        <dbReference type="Proteomes" id="UP000271974"/>
    </source>
</evidence>
<keyword evidence="3" id="KW-1185">Reference proteome</keyword>
<gene>
    <name evidence="2" type="ORF">EGW08_006700</name>
</gene>
<proteinExistence type="predicted"/>
<dbReference type="AlphaFoldDB" id="A0A3S0ZXK7"/>
<feature type="non-terminal residue" evidence="2">
    <location>
        <position position="244"/>
    </location>
</feature>
<comment type="caution">
    <text evidence="2">The sequence shown here is derived from an EMBL/GenBank/DDBJ whole genome shotgun (WGS) entry which is preliminary data.</text>
</comment>
<dbReference type="Proteomes" id="UP000271974">
    <property type="component" value="Unassembled WGS sequence"/>
</dbReference>
<accession>A0A3S0ZXK7</accession>